<keyword evidence="1" id="KW-0732">Signal</keyword>
<dbReference type="Gene3D" id="2.130.10.10">
    <property type="entry name" value="YVTN repeat-like/Quinoprotein amine dehydrogenase"/>
    <property type="match status" value="1"/>
</dbReference>
<keyword evidence="3" id="KW-1185">Reference proteome</keyword>
<dbReference type="OrthoDB" id="3179827at2"/>
<sequence>MGEQARKCVNKSTSVATMIALCVLLPNSLPAVAQDWCAGKVSDRDSRVVSSMAKPAPLQSYTDPAFGTQVTRVTDAPYGTAHRTLYNTVQPWNADESLLMLYHTGDKDAGHHLYNGKTYEYIRPMEFAAADIEGIYWDRQNASALYFVQRRPIDDPLFGKLVKYNVQTQQRSLVADLDPICGSPAQRRGKTAKGGNDIQGLGGDLVGLRCQNNDVNGNSSDISFHVNVRTGAISQPVTLDPAKPQGSNAFGFRPDVAAAPMPSGQRVVIQDSVFDSSMNFLYRLDSTQASYTARNGNKYQVPKLEHLTIGQMPNGNDAIFSPRYDELENGCNADSDAGQGAIVAHDIQSGSCQVMVGRTTGWNYPLKGVHLSSMSTQNPGWVTMTSIGYGNLDYLKNGKSAPLLFSELSLTYANPDNPNTCRLAHTRTMGKSASRGSSYRGAYFGEPHAVMSPSGSRILFNSDWHDSGSVDTYAVNLGSPPALTPTAAVAPSPTLTPALESVTPVQVARVESAEVPEPITVAAATPTSAVYRLQPLVRTNETPARVYINFIDSNQGTSDRVSIARAGSPDSQLLMWLYTNGTQKPGGRGPDNGELGFLQQYLGTGQFEVRLFTNGDFNTAVHRESFTIP</sequence>
<name>A0A2Z2NI71_9GAMM</name>
<feature type="chain" id="PRO_5016273107" evidence="1">
    <location>
        <begin position="34"/>
        <end position="629"/>
    </location>
</feature>
<dbReference type="KEGG" id="gai:IMCC3135_03200"/>
<evidence type="ECO:0000313" key="2">
    <source>
        <dbReference type="EMBL" id="ASJ70753.1"/>
    </source>
</evidence>
<dbReference type="EMBL" id="CP018632">
    <property type="protein sequence ID" value="ASJ70753.1"/>
    <property type="molecule type" value="Genomic_DNA"/>
</dbReference>
<dbReference type="RefSeq" id="WP_157735735.1">
    <property type="nucleotide sequence ID" value="NZ_CP018632.1"/>
</dbReference>
<evidence type="ECO:0000313" key="3">
    <source>
        <dbReference type="Proteomes" id="UP000250079"/>
    </source>
</evidence>
<evidence type="ECO:0000256" key="1">
    <source>
        <dbReference type="SAM" id="SignalP"/>
    </source>
</evidence>
<gene>
    <name evidence="2" type="ORF">IMCC3135_03200</name>
</gene>
<accession>A0A2Z2NI71</accession>
<dbReference type="Proteomes" id="UP000250079">
    <property type="component" value="Chromosome"/>
</dbReference>
<protein>
    <submittedName>
        <fullName evidence="2">Uncharacterized protein</fullName>
    </submittedName>
</protein>
<feature type="signal peptide" evidence="1">
    <location>
        <begin position="1"/>
        <end position="33"/>
    </location>
</feature>
<reference evidence="2 3" key="1">
    <citation type="submission" date="2016-12" db="EMBL/GenBank/DDBJ databases">
        <authorList>
            <person name="Song W.-J."/>
            <person name="Kurnit D.M."/>
        </authorList>
    </citation>
    <scope>NUCLEOTIDE SEQUENCE [LARGE SCALE GENOMIC DNA]</scope>
    <source>
        <strain evidence="2 3">IMCC3135</strain>
    </source>
</reference>
<proteinExistence type="predicted"/>
<dbReference type="InterPro" id="IPR015943">
    <property type="entry name" value="WD40/YVTN_repeat-like_dom_sf"/>
</dbReference>
<dbReference type="AlphaFoldDB" id="A0A2Z2NI71"/>
<organism evidence="2 3">
    <name type="scientific">Granulosicoccus antarcticus IMCC3135</name>
    <dbReference type="NCBI Taxonomy" id="1192854"/>
    <lineage>
        <taxon>Bacteria</taxon>
        <taxon>Pseudomonadati</taxon>
        <taxon>Pseudomonadota</taxon>
        <taxon>Gammaproteobacteria</taxon>
        <taxon>Chromatiales</taxon>
        <taxon>Granulosicoccaceae</taxon>
        <taxon>Granulosicoccus</taxon>
    </lineage>
</organism>